<proteinExistence type="predicted"/>
<dbReference type="InterPro" id="IPR040024">
    <property type="entry name" value="PPP1R21"/>
</dbReference>
<dbReference type="InterPro" id="IPR019343">
    <property type="entry name" value="PPP1R21_N"/>
</dbReference>
<feature type="compositionally biased region" description="Low complexity" evidence="2">
    <location>
        <begin position="221"/>
        <end position="230"/>
    </location>
</feature>
<dbReference type="InterPro" id="IPR049372">
    <property type="entry name" value="PPP1R21_C"/>
</dbReference>
<protein>
    <recommendedName>
        <fullName evidence="3">Protein phosphatase 1 regulatory subunit 21 N-terminal domain-containing protein</fullName>
    </recommendedName>
</protein>
<feature type="domain" description="Protein phosphatase 1 regulatory subunit 21 N-terminal" evidence="3">
    <location>
        <begin position="13"/>
        <end position="116"/>
    </location>
</feature>
<keyword evidence="1" id="KW-0175">Coiled coil</keyword>
<dbReference type="GO" id="GO:0016020">
    <property type="term" value="C:membrane"/>
    <property type="evidence" value="ECO:0007669"/>
    <property type="project" value="TreeGrafter"/>
</dbReference>
<dbReference type="Pfam" id="PF21636">
    <property type="entry name" value="PPP1R21_C"/>
    <property type="match status" value="1"/>
</dbReference>
<evidence type="ECO:0000256" key="2">
    <source>
        <dbReference type="SAM" id="MobiDB-lite"/>
    </source>
</evidence>
<feature type="coiled-coil region" evidence="1">
    <location>
        <begin position="123"/>
        <end position="192"/>
    </location>
</feature>
<comment type="caution">
    <text evidence="4">The sequence shown here is derived from an EMBL/GenBank/DDBJ whole genome shotgun (WGS) entry which is preliminary data.</text>
</comment>
<name>A0A232EWN1_9HYME</name>
<dbReference type="OrthoDB" id="5566667at2759"/>
<dbReference type="AlphaFoldDB" id="A0A232EWN1"/>
<dbReference type="STRING" id="543379.A0A232EWN1"/>
<organism evidence="4 5">
    <name type="scientific">Trichomalopsis sarcophagae</name>
    <dbReference type="NCBI Taxonomy" id="543379"/>
    <lineage>
        <taxon>Eukaryota</taxon>
        <taxon>Metazoa</taxon>
        <taxon>Ecdysozoa</taxon>
        <taxon>Arthropoda</taxon>
        <taxon>Hexapoda</taxon>
        <taxon>Insecta</taxon>
        <taxon>Pterygota</taxon>
        <taxon>Neoptera</taxon>
        <taxon>Endopterygota</taxon>
        <taxon>Hymenoptera</taxon>
        <taxon>Apocrita</taxon>
        <taxon>Proctotrupomorpha</taxon>
        <taxon>Chalcidoidea</taxon>
        <taxon>Pteromalidae</taxon>
        <taxon>Pteromalinae</taxon>
        <taxon>Trichomalopsis</taxon>
    </lineage>
</organism>
<gene>
    <name evidence="4" type="ORF">TSAR_011866</name>
</gene>
<reference evidence="4 5" key="1">
    <citation type="journal article" date="2017" name="Curr. Biol.">
        <title>The Evolution of Venom by Co-option of Single-Copy Genes.</title>
        <authorList>
            <person name="Martinson E.O."/>
            <person name="Mrinalini"/>
            <person name="Kelkar Y.D."/>
            <person name="Chang C.H."/>
            <person name="Werren J.H."/>
        </authorList>
    </citation>
    <scope>NUCLEOTIDE SEQUENCE [LARGE SCALE GENOMIC DNA]</scope>
    <source>
        <strain evidence="4 5">Alberta</strain>
        <tissue evidence="4">Whole body</tissue>
    </source>
</reference>
<feature type="region of interest" description="Disordered" evidence="2">
    <location>
        <begin position="82"/>
        <end position="109"/>
    </location>
</feature>
<accession>A0A232EWN1</accession>
<dbReference type="Pfam" id="PF10205">
    <property type="entry name" value="KLRAQ"/>
    <property type="match status" value="1"/>
</dbReference>
<dbReference type="PANTHER" id="PTHR21448">
    <property type="entry name" value="SMOOTH MUSCLE MYOSIN HEAVY CHAIN-RELATED"/>
    <property type="match status" value="1"/>
</dbReference>
<dbReference type="EMBL" id="NNAY01001838">
    <property type="protein sequence ID" value="OXU22753.1"/>
    <property type="molecule type" value="Genomic_DNA"/>
</dbReference>
<dbReference type="PANTHER" id="PTHR21448:SF0">
    <property type="entry name" value="PROTEIN PHOSPHATASE 1 REGULATORY SUBUNIT 21"/>
    <property type="match status" value="1"/>
</dbReference>
<evidence type="ECO:0000256" key="1">
    <source>
        <dbReference type="SAM" id="Coils"/>
    </source>
</evidence>
<dbReference type="SMART" id="SM01254">
    <property type="entry name" value="KLRAQ"/>
    <property type="match status" value="1"/>
</dbReference>
<feature type="region of interest" description="Disordered" evidence="2">
    <location>
        <begin position="213"/>
        <end position="251"/>
    </location>
</feature>
<evidence type="ECO:0000313" key="4">
    <source>
        <dbReference type="EMBL" id="OXU22753.1"/>
    </source>
</evidence>
<dbReference type="GO" id="GO:0005769">
    <property type="term" value="C:early endosome"/>
    <property type="evidence" value="ECO:0007669"/>
    <property type="project" value="TreeGrafter"/>
</dbReference>
<keyword evidence="5" id="KW-1185">Reference proteome</keyword>
<evidence type="ECO:0000313" key="5">
    <source>
        <dbReference type="Proteomes" id="UP000215335"/>
    </source>
</evidence>
<sequence>MDSSTSQLQIKYQKLATEYSKIRAQANVLKKAVIDEQTRNTELREQLKEKEVELRRAEQELDSLTFRNQQLTKRVTVLQEDLDKAQSKTKKGKNKATENKAQLPPPPPNHILDEEFQKKIVENAQLQSQISDKNNEIEGLLDRVQHLEYKLELSERAKVELDSKYREILEKLERERNDAQRKLNEKLKAEETVSWSSGEGKRDGYDLELKSGLTSHRQDHSPFSSPSASRRSSKSTVEIGPPRKAWSSAQDENSEDFEFTKLCELEKELNHWKAQYNIVKIKYDEQSHKENSEKRILETNGLEPIEVNNMIGRLIGPFAIPEEIEARETRIREYFLREIDRLITEKHICHVRNLAIAANTEVMNVHLDTSEEQREKCEAALLEALSKWKSLQEDKEVQEGNYKLQLSTMSEHLANMNEKLIHQTEEIQQLKFELSTKSTLMAKLAPQLHPCSAKGLSVILNAERINSLSLIRISSSQALLATLVDEFRNLKSEAEIHGVLLKTYAKSREKYWFEEKLEESPQTERVNFAMPK</sequence>
<evidence type="ECO:0000259" key="3">
    <source>
        <dbReference type="SMART" id="SM01254"/>
    </source>
</evidence>
<dbReference type="Proteomes" id="UP000215335">
    <property type="component" value="Unassembled WGS sequence"/>
</dbReference>